<dbReference type="Proteomes" id="UP000616779">
    <property type="component" value="Unassembled WGS sequence"/>
</dbReference>
<dbReference type="EMBL" id="WHOA01000115">
    <property type="protein sequence ID" value="NOU73032.1"/>
    <property type="molecule type" value="Genomic_DNA"/>
</dbReference>
<keyword evidence="2 7" id="KW-0813">Transport</keyword>
<evidence type="ECO:0000256" key="4">
    <source>
        <dbReference type="ARBA" id="ARBA00022692"/>
    </source>
</evidence>
<keyword evidence="3" id="KW-1003">Cell membrane</keyword>
<comment type="caution">
    <text evidence="9">The sequence shown here is derived from an EMBL/GenBank/DDBJ whole genome shotgun (WGS) entry which is preliminary data.</text>
</comment>
<protein>
    <submittedName>
        <fullName evidence="9">ABC transporter permease subunit</fullName>
    </submittedName>
</protein>
<feature type="transmembrane region" description="Helical" evidence="7">
    <location>
        <begin position="235"/>
        <end position="257"/>
    </location>
</feature>
<dbReference type="CDD" id="cd06261">
    <property type="entry name" value="TM_PBP2"/>
    <property type="match status" value="1"/>
</dbReference>
<feature type="transmembrane region" description="Helical" evidence="7">
    <location>
        <begin position="116"/>
        <end position="134"/>
    </location>
</feature>
<comment type="subcellular location">
    <subcellularLocation>
        <location evidence="1 7">Cell membrane</location>
        <topology evidence="1 7">Multi-pass membrane protein</topology>
    </subcellularLocation>
</comment>
<dbReference type="PROSITE" id="PS50928">
    <property type="entry name" value="ABC_TM1"/>
    <property type="match status" value="1"/>
</dbReference>
<name>A0ABX1XWU2_9BACL</name>
<evidence type="ECO:0000313" key="10">
    <source>
        <dbReference type="Proteomes" id="UP000616779"/>
    </source>
</evidence>
<keyword evidence="4 7" id="KW-0812">Transmembrane</keyword>
<dbReference type="PANTHER" id="PTHR30043">
    <property type="entry name" value="PHOSPHONATES TRANSPORT SYSTEM PERMEASE PROTEIN"/>
    <property type="match status" value="1"/>
</dbReference>
<evidence type="ECO:0000256" key="7">
    <source>
        <dbReference type="RuleBase" id="RU363032"/>
    </source>
</evidence>
<evidence type="ECO:0000259" key="8">
    <source>
        <dbReference type="PROSITE" id="PS50928"/>
    </source>
</evidence>
<organism evidence="9 10">
    <name type="scientific">Paenibacillus phytorum</name>
    <dbReference type="NCBI Taxonomy" id="2654977"/>
    <lineage>
        <taxon>Bacteria</taxon>
        <taxon>Bacillati</taxon>
        <taxon>Bacillota</taxon>
        <taxon>Bacilli</taxon>
        <taxon>Bacillales</taxon>
        <taxon>Paenibacillaceae</taxon>
        <taxon>Paenibacillus</taxon>
    </lineage>
</organism>
<keyword evidence="5 7" id="KW-1133">Transmembrane helix</keyword>
<feature type="domain" description="ABC transmembrane type-1" evidence="8">
    <location>
        <begin position="71"/>
        <end position="251"/>
    </location>
</feature>
<evidence type="ECO:0000256" key="3">
    <source>
        <dbReference type="ARBA" id="ARBA00022475"/>
    </source>
</evidence>
<proteinExistence type="inferred from homology"/>
<accession>A0ABX1XWU2</accession>
<keyword evidence="6 7" id="KW-0472">Membrane</keyword>
<evidence type="ECO:0000256" key="5">
    <source>
        <dbReference type="ARBA" id="ARBA00022989"/>
    </source>
</evidence>
<gene>
    <name evidence="9" type="ORF">GC098_16665</name>
</gene>
<dbReference type="RefSeq" id="WP_171644308.1">
    <property type="nucleotide sequence ID" value="NZ_WHOA01000115.1"/>
</dbReference>
<dbReference type="InterPro" id="IPR000515">
    <property type="entry name" value="MetI-like"/>
</dbReference>
<feature type="transmembrane region" description="Helical" evidence="7">
    <location>
        <begin position="206"/>
        <end position="228"/>
    </location>
</feature>
<dbReference type="Pfam" id="PF00528">
    <property type="entry name" value="BPD_transp_1"/>
    <property type="match status" value="1"/>
</dbReference>
<dbReference type="InterPro" id="IPR035906">
    <property type="entry name" value="MetI-like_sf"/>
</dbReference>
<feature type="transmembrane region" description="Helical" evidence="7">
    <location>
        <begin position="178"/>
        <end position="200"/>
    </location>
</feature>
<reference evidence="9 10" key="1">
    <citation type="submission" date="2019-10" db="EMBL/GenBank/DDBJ databases">
        <title>Description of Paenibacillus terrestris sp. nov.</title>
        <authorList>
            <person name="Carlier A."/>
            <person name="Qi S."/>
        </authorList>
    </citation>
    <scope>NUCLEOTIDE SEQUENCE [LARGE SCALE GENOMIC DNA]</scope>
    <source>
        <strain evidence="9 10">LMG 31458</strain>
    </source>
</reference>
<evidence type="ECO:0000256" key="2">
    <source>
        <dbReference type="ARBA" id="ARBA00022448"/>
    </source>
</evidence>
<evidence type="ECO:0000256" key="6">
    <source>
        <dbReference type="ARBA" id="ARBA00023136"/>
    </source>
</evidence>
<evidence type="ECO:0000313" key="9">
    <source>
        <dbReference type="EMBL" id="NOU73032.1"/>
    </source>
</evidence>
<comment type="similarity">
    <text evidence="7">Belongs to the binding-protein-dependent transport system permease family.</text>
</comment>
<keyword evidence="10" id="KW-1185">Reference proteome</keyword>
<sequence length="262" mass="28671">MQQPNFFAKKRMNTLLFCALLLVMTLIAVMITNYNVIKGFTSIPKAAEWAFSNFYPNEKALKRLPVIISSLSETVLVSIAATTVAALFALMFAIAGSNTTGTGGVFSFVSRSIATIFRNIDVAAWSMILLISFGQNVLTGYFALFFGSFGFLTRAFTESIDEVSSSSVEALKSTGASYFSIIFQSVIPSCIPQLISWILFMMETNIRQATLIGILTGTGIGFLFSLYYKSLNYSAASLIVLVLVLAIFSIETVSNYLRKVIL</sequence>
<dbReference type="SUPFAM" id="SSF161098">
    <property type="entry name" value="MetI-like"/>
    <property type="match status" value="1"/>
</dbReference>
<feature type="transmembrane region" description="Helical" evidence="7">
    <location>
        <begin position="12"/>
        <end position="31"/>
    </location>
</feature>
<evidence type="ECO:0000256" key="1">
    <source>
        <dbReference type="ARBA" id="ARBA00004651"/>
    </source>
</evidence>
<dbReference type="Gene3D" id="1.10.3720.10">
    <property type="entry name" value="MetI-like"/>
    <property type="match status" value="1"/>
</dbReference>
<dbReference type="PANTHER" id="PTHR30043:SF1">
    <property type="entry name" value="ABC TRANSPORT SYSTEM PERMEASE PROTEIN P69"/>
    <property type="match status" value="1"/>
</dbReference>